<reference evidence="1 2" key="1">
    <citation type="submission" date="2018-04" db="EMBL/GenBank/DDBJ databases">
        <authorList>
            <person name="Vogel A."/>
        </authorList>
    </citation>
    <scope>NUCLEOTIDE SEQUENCE [LARGE SCALE GENOMIC DNA]</scope>
</reference>
<protein>
    <submittedName>
        <fullName evidence="1">Uncharacterized protein</fullName>
    </submittedName>
</protein>
<evidence type="ECO:0000313" key="1">
    <source>
        <dbReference type="EMBL" id="VFQ84922.1"/>
    </source>
</evidence>
<evidence type="ECO:0000313" key="2">
    <source>
        <dbReference type="Proteomes" id="UP000595140"/>
    </source>
</evidence>
<dbReference type="AlphaFoldDB" id="A0A484M819"/>
<dbReference type="Proteomes" id="UP000595140">
    <property type="component" value="Unassembled WGS sequence"/>
</dbReference>
<sequence length="66" mass="7513">MWEGGLFPLLHQWAHPPNLMQNAKVLNPSFPSQLPMCMHYTRVMSLQCPIVTLMHAFIKGGVLCYS</sequence>
<accession>A0A484M819</accession>
<proteinExistence type="predicted"/>
<organism evidence="1 2">
    <name type="scientific">Cuscuta campestris</name>
    <dbReference type="NCBI Taxonomy" id="132261"/>
    <lineage>
        <taxon>Eukaryota</taxon>
        <taxon>Viridiplantae</taxon>
        <taxon>Streptophyta</taxon>
        <taxon>Embryophyta</taxon>
        <taxon>Tracheophyta</taxon>
        <taxon>Spermatophyta</taxon>
        <taxon>Magnoliopsida</taxon>
        <taxon>eudicotyledons</taxon>
        <taxon>Gunneridae</taxon>
        <taxon>Pentapetalae</taxon>
        <taxon>asterids</taxon>
        <taxon>lamiids</taxon>
        <taxon>Solanales</taxon>
        <taxon>Convolvulaceae</taxon>
        <taxon>Cuscuteae</taxon>
        <taxon>Cuscuta</taxon>
        <taxon>Cuscuta subgen. Grammica</taxon>
        <taxon>Cuscuta sect. Cleistogrammica</taxon>
    </lineage>
</organism>
<keyword evidence="2" id="KW-1185">Reference proteome</keyword>
<dbReference type="EMBL" id="OOIL02002808">
    <property type="protein sequence ID" value="VFQ84922.1"/>
    <property type="molecule type" value="Genomic_DNA"/>
</dbReference>
<gene>
    <name evidence="1" type="ORF">CCAM_LOCUS26698</name>
</gene>
<name>A0A484M819_9ASTE</name>